<dbReference type="Pfam" id="PF06144">
    <property type="entry name" value="DNA_pol3_delta"/>
    <property type="match status" value="1"/>
</dbReference>
<keyword evidence="6" id="KW-0239">DNA-directed DNA polymerase</keyword>
<name>A0A2T0B0X3_9CLOT</name>
<dbReference type="GO" id="GO:0003887">
    <property type="term" value="F:DNA-directed DNA polymerase activity"/>
    <property type="evidence" value="ECO:0007669"/>
    <property type="project" value="UniProtKB-KW"/>
</dbReference>
<dbReference type="SUPFAM" id="SSF48019">
    <property type="entry name" value="post-AAA+ oligomerization domain-like"/>
    <property type="match status" value="1"/>
</dbReference>
<feature type="domain" description="DNA polymerase III delta N-terminal" evidence="9">
    <location>
        <begin position="20"/>
        <end position="146"/>
    </location>
</feature>
<keyword evidence="12" id="KW-1185">Reference proteome</keyword>
<dbReference type="InterPro" id="IPR005790">
    <property type="entry name" value="DNA_polIII_delta"/>
</dbReference>
<evidence type="ECO:0000259" key="10">
    <source>
        <dbReference type="Pfam" id="PF21694"/>
    </source>
</evidence>
<dbReference type="PANTHER" id="PTHR34388:SF1">
    <property type="entry name" value="DNA POLYMERASE III SUBUNIT DELTA"/>
    <property type="match status" value="1"/>
</dbReference>
<evidence type="ECO:0000256" key="8">
    <source>
        <dbReference type="ARBA" id="ARBA00049244"/>
    </source>
</evidence>
<protein>
    <recommendedName>
        <fullName evidence="2">DNA polymerase III subunit delta</fullName>
        <ecNumber evidence="1">2.7.7.7</ecNumber>
    </recommendedName>
</protein>
<dbReference type="InterPro" id="IPR048466">
    <property type="entry name" value="DNA_pol3_delta-like_C"/>
</dbReference>
<evidence type="ECO:0000256" key="4">
    <source>
        <dbReference type="ARBA" id="ARBA00022695"/>
    </source>
</evidence>
<proteinExistence type="inferred from homology"/>
<dbReference type="InterPro" id="IPR008921">
    <property type="entry name" value="DNA_pol3_clamp-load_cplx_C"/>
</dbReference>
<dbReference type="NCBIfam" id="TIGR01128">
    <property type="entry name" value="holA"/>
    <property type="match status" value="1"/>
</dbReference>
<dbReference type="Gene3D" id="1.10.8.60">
    <property type="match status" value="1"/>
</dbReference>
<evidence type="ECO:0000313" key="12">
    <source>
        <dbReference type="Proteomes" id="UP000239706"/>
    </source>
</evidence>
<dbReference type="SUPFAM" id="SSF52540">
    <property type="entry name" value="P-loop containing nucleoside triphosphate hydrolases"/>
    <property type="match status" value="1"/>
</dbReference>
<evidence type="ECO:0000256" key="5">
    <source>
        <dbReference type="ARBA" id="ARBA00022705"/>
    </source>
</evidence>
<keyword evidence="4" id="KW-0548">Nucleotidyltransferase</keyword>
<dbReference type="RefSeq" id="WP_106064470.1">
    <property type="nucleotide sequence ID" value="NZ_PVXO01000066.1"/>
</dbReference>
<organism evidence="11 12">
    <name type="scientific">Clostridium liquoris</name>
    <dbReference type="NCBI Taxonomy" id="1289519"/>
    <lineage>
        <taxon>Bacteria</taxon>
        <taxon>Bacillati</taxon>
        <taxon>Bacillota</taxon>
        <taxon>Clostridia</taxon>
        <taxon>Eubacteriales</taxon>
        <taxon>Clostridiaceae</taxon>
        <taxon>Clostridium</taxon>
    </lineage>
</organism>
<dbReference type="InterPro" id="IPR027417">
    <property type="entry name" value="P-loop_NTPase"/>
</dbReference>
<evidence type="ECO:0000259" key="9">
    <source>
        <dbReference type="Pfam" id="PF06144"/>
    </source>
</evidence>
<evidence type="ECO:0000256" key="1">
    <source>
        <dbReference type="ARBA" id="ARBA00012417"/>
    </source>
</evidence>
<dbReference type="Gene3D" id="1.20.272.10">
    <property type="match status" value="1"/>
</dbReference>
<dbReference type="EC" id="2.7.7.7" evidence="1"/>
<comment type="similarity">
    <text evidence="7">Belongs to the DNA polymerase HolA subunit family.</text>
</comment>
<keyword evidence="3" id="KW-0808">Transferase</keyword>
<dbReference type="Proteomes" id="UP000239706">
    <property type="component" value="Unassembled WGS sequence"/>
</dbReference>
<accession>A0A2T0B0X3</accession>
<comment type="catalytic activity">
    <reaction evidence="8">
        <text>DNA(n) + a 2'-deoxyribonucleoside 5'-triphosphate = DNA(n+1) + diphosphate</text>
        <dbReference type="Rhea" id="RHEA:22508"/>
        <dbReference type="Rhea" id="RHEA-COMP:17339"/>
        <dbReference type="Rhea" id="RHEA-COMP:17340"/>
        <dbReference type="ChEBI" id="CHEBI:33019"/>
        <dbReference type="ChEBI" id="CHEBI:61560"/>
        <dbReference type="ChEBI" id="CHEBI:173112"/>
        <dbReference type="EC" id="2.7.7.7"/>
    </reaction>
</comment>
<dbReference type="GO" id="GO:0009360">
    <property type="term" value="C:DNA polymerase III complex"/>
    <property type="evidence" value="ECO:0007669"/>
    <property type="project" value="InterPro"/>
</dbReference>
<dbReference type="GO" id="GO:0006261">
    <property type="term" value="P:DNA-templated DNA replication"/>
    <property type="evidence" value="ECO:0007669"/>
    <property type="project" value="TreeGrafter"/>
</dbReference>
<reference evidence="11 12" key="1">
    <citation type="submission" date="2018-03" db="EMBL/GenBank/DDBJ databases">
        <title>Genome sequence of Clostridium liquoris DSM 100320.</title>
        <authorList>
            <person name="Poehlein A."/>
            <person name="Daniel R."/>
        </authorList>
    </citation>
    <scope>NUCLEOTIDE SEQUENCE [LARGE SCALE GENOMIC DNA]</scope>
    <source>
        <strain evidence="11 12">DSM 100320</strain>
    </source>
</reference>
<dbReference type="EMBL" id="PVXO01000066">
    <property type="protein sequence ID" value="PRR77258.1"/>
    <property type="molecule type" value="Genomic_DNA"/>
</dbReference>
<evidence type="ECO:0000256" key="3">
    <source>
        <dbReference type="ARBA" id="ARBA00022679"/>
    </source>
</evidence>
<sequence length="341" mass="39574">MINLTQFEENIKKNKLDNCYIFCGIDEELIKESIRSFIDKILDKNFIDLNYVKFDGDNLYNFSGIVNACETLPFISDKKVVLVYRANFLGEGEDNTKKRLYNEFKEYIGNLPSSSILILYYIFKNKREKPSYKIQKLNNKCTVIKADKIFGRQLEAKVKSIFENKGKNIGNVELKLFCSNLPSDIGIIENEVEKLCCYTMDREIKKEDIHDMYPTKGEEDIFDLVDLIGDKKVKDAVDTLNGLIYKGEKIPEILYMIERQFKLLYRIKNSIDKGKNKNFIVSDIKLPLFICEKLISQSKKFTLKQIKKAIDICLNAEEKMKKSSTSKKVEMELLIIETIAG</sequence>
<dbReference type="Pfam" id="PF21694">
    <property type="entry name" value="DNA_pol3_delta_C"/>
    <property type="match status" value="1"/>
</dbReference>
<dbReference type="GO" id="GO:0003677">
    <property type="term" value="F:DNA binding"/>
    <property type="evidence" value="ECO:0007669"/>
    <property type="project" value="InterPro"/>
</dbReference>
<evidence type="ECO:0000313" key="11">
    <source>
        <dbReference type="EMBL" id="PRR77258.1"/>
    </source>
</evidence>
<dbReference type="PANTHER" id="PTHR34388">
    <property type="entry name" value="DNA POLYMERASE III SUBUNIT DELTA"/>
    <property type="match status" value="1"/>
</dbReference>
<evidence type="ECO:0000256" key="7">
    <source>
        <dbReference type="ARBA" id="ARBA00034754"/>
    </source>
</evidence>
<gene>
    <name evidence="11" type="ORF">CLLI_24280</name>
</gene>
<evidence type="ECO:0000256" key="2">
    <source>
        <dbReference type="ARBA" id="ARBA00017703"/>
    </source>
</evidence>
<feature type="domain" description="DNA polymerase III delta subunit-like C-terminal" evidence="10">
    <location>
        <begin position="218"/>
        <end position="337"/>
    </location>
</feature>
<dbReference type="Gene3D" id="3.40.50.300">
    <property type="entry name" value="P-loop containing nucleotide triphosphate hydrolases"/>
    <property type="match status" value="1"/>
</dbReference>
<evidence type="ECO:0000256" key="6">
    <source>
        <dbReference type="ARBA" id="ARBA00022932"/>
    </source>
</evidence>
<dbReference type="AlphaFoldDB" id="A0A2T0B0X3"/>
<dbReference type="OrthoDB" id="9775929at2"/>
<keyword evidence="5" id="KW-0235">DNA replication</keyword>
<dbReference type="InterPro" id="IPR010372">
    <property type="entry name" value="DNA_pol3_delta_N"/>
</dbReference>
<comment type="caution">
    <text evidence="11">The sequence shown here is derived from an EMBL/GenBank/DDBJ whole genome shotgun (WGS) entry which is preliminary data.</text>
</comment>